<dbReference type="SUPFAM" id="SSF47336">
    <property type="entry name" value="ACP-like"/>
    <property type="match status" value="1"/>
</dbReference>
<feature type="domain" description="Chorismate-utilising enzyme C-terminal" evidence="5">
    <location>
        <begin position="174"/>
        <end position="427"/>
    </location>
</feature>
<dbReference type="NCBIfam" id="TIGR03494">
    <property type="entry name" value="salicyl_syn"/>
    <property type="match status" value="1"/>
</dbReference>
<dbReference type="PANTHER" id="PTHR11236">
    <property type="entry name" value="AMINOBENZOATE/ANTHRANILATE SYNTHASE"/>
    <property type="match status" value="1"/>
</dbReference>
<dbReference type="InterPro" id="IPR015890">
    <property type="entry name" value="Chorismate_C"/>
</dbReference>
<dbReference type="EMBL" id="JACJID010000001">
    <property type="protein sequence ID" value="MBA8923534.1"/>
    <property type="molecule type" value="Genomic_DNA"/>
</dbReference>
<evidence type="ECO:0000256" key="4">
    <source>
        <dbReference type="ARBA" id="ARBA00023239"/>
    </source>
</evidence>
<organism evidence="6 7">
    <name type="scientific">Kutzneria viridogrisea</name>
    <dbReference type="NCBI Taxonomy" id="47990"/>
    <lineage>
        <taxon>Bacteria</taxon>
        <taxon>Bacillati</taxon>
        <taxon>Actinomycetota</taxon>
        <taxon>Actinomycetes</taxon>
        <taxon>Pseudonocardiales</taxon>
        <taxon>Pseudonocardiaceae</taxon>
        <taxon>Kutzneria</taxon>
    </lineage>
</organism>
<evidence type="ECO:0000259" key="5">
    <source>
        <dbReference type="Pfam" id="PF00425"/>
    </source>
</evidence>
<dbReference type="SUPFAM" id="SSF56322">
    <property type="entry name" value="ADC synthase"/>
    <property type="match status" value="1"/>
</dbReference>
<evidence type="ECO:0000256" key="3">
    <source>
        <dbReference type="ARBA" id="ARBA00022842"/>
    </source>
</evidence>
<keyword evidence="3" id="KW-0460">Magnesium</keyword>
<keyword evidence="2" id="KW-0479">Metal-binding</keyword>
<dbReference type="PRINTS" id="PR00095">
    <property type="entry name" value="ANTSNTHASEI"/>
</dbReference>
<comment type="cofactor">
    <cofactor evidence="1">
        <name>Mg(2+)</name>
        <dbReference type="ChEBI" id="CHEBI:18420"/>
    </cofactor>
</comment>
<sequence length="511" mass="55599">MSVQRYHESVVPTSNDPLLVMAALARTFHAEDHIVYENTSGYTFALGRLAEVTVDRDCVLVRHNGVESREPWTDSPYPVLDRVLAGLPVADWRAYGVADFELSYVGGDLHGTLGDRPLLRLVVPEAEVSLRAGQAAVRAVDRERLDRILGLLSGTVPDQVVESMPVAVEQEGVAEYARAVNRAIRDINEGKLQKVILSRVVPVPAAVDLVATYVEGRRNNTPVRSFLIRLAGQEAVGFSPEIVVEVDAQRQVTAQPLAGTRALHRDAEQNARVRAELLADSKEIFEHAISVKVAHDELAAVCGARAPLIAEFMAVKERGSVQHLGSEVRAELPEDKGVWDAFAALFPAVTVSGVPKDAAYRCIREYESGPRGWYGGAVLAVGQDGSLDAALVLRTVFRANDRTWLCAGAGIVAQSTAAREVQETSEKLRSVALHVVPAVSDDRLDMRRAIADHLGVDPGEVGDHEDLMMRGLSSLAVMTLANSWSSNGSIVRYTDLLERPTLAYWSSLVKR</sequence>
<dbReference type="Gene3D" id="3.60.120.10">
    <property type="entry name" value="Anthranilate synthase"/>
    <property type="match status" value="1"/>
</dbReference>
<evidence type="ECO:0000313" key="7">
    <source>
        <dbReference type="Proteomes" id="UP000517916"/>
    </source>
</evidence>
<dbReference type="InterPro" id="IPR019999">
    <property type="entry name" value="Anth_synth_I-like"/>
</dbReference>
<evidence type="ECO:0000256" key="2">
    <source>
        <dbReference type="ARBA" id="ARBA00022723"/>
    </source>
</evidence>
<proteinExistence type="predicted"/>
<dbReference type="InterPro" id="IPR005801">
    <property type="entry name" value="ADC_synthase"/>
</dbReference>
<accession>A0ABR6B9L4</accession>
<dbReference type="RefSeq" id="WP_182836264.1">
    <property type="nucleotide sequence ID" value="NZ_BAAABQ010000041.1"/>
</dbReference>
<reference evidence="6 7" key="1">
    <citation type="submission" date="2020-08" db="EMBL/GenBank/DDBJ databases">
        <title>Genomic Encyclopedia of Archaeal and Bacterial Type Strains, Phase II (KMG-II): from individual species to whole genera.</title>
        <authorList>
            <person name="Goeker M."/>
        </authorList>
    </citation>
    <scope>NUCLEOTIDE SEQUENCE [LARGE SCALE GENOMIC DNA]</scope>
    <source>
        <strain evidence="6 7">DSM 43850</strain>
    </source>
</reference>
<evidence type="ECO:0000256" key="1">
    <source>
        <dbReference type="ARBA" id="ARBA00001946"/>
    </source>
</evidence>
<dbReference type="Gene3D" id="1.10.1200.10">
    <property type="entry name" value="ACP-like"/>
    <property type="match status" value="1"/>
</dbReference>
<dbReference type="PANTHER" id="PTHR11236:SF48">
    <property type="entry name" value="ISOCHORISMATE SYNTHASE MENF"/>
    <property type="match status" value="1"/>
</dbReference>
<protein>
    <submittedName>
        <fullName evidence="6">Salicylate synthase</fullName>
    </submittedName>
</protein>
<evidence type="ECO:0000313" key="6">
    <source>
        <dbReference type="EMBL" id="MBA8923534.1"/>
    </source>
</evidence>
<keyword evidence="4" id="KW-0456">Lyase</keyword>
<gene>
    <name evidence="6" type="ORF">BC739_000731</name>
</gene>
<keyword evidence="7" id="KW-1185">Reference proteome</keyword>
<comment type="caution">
    <text evidence="6">The sequence shown here is derived from an EMBL/GenBank/DDBJ whole genome shotgun (WGS) entry which is preliminary data.</text>
</comment>
<name>A0ABR6B9L4_9PSEU</name>
<dbReference type="InterPro" id="IPR036736">
    <property type="entry name" value="ACP-like_sf"/>
</dbReference>
<dbReference type="Pfam" id="PF00425">
    <property type="entry name" value="Chorismate_bind"/>
    <property type="match status" value="1"/>
</dbReference>
<dbReference type="Proteomes" id="UP000517916">
    <property type="component" value="Unassembled WGS sequence"/>
</dbReference>
<dbReference type="InterPro" id="IPR019996">
    <property type="entry name" value="Salicylate_synthase"/>
</dbReference>